<keyword evidence="2" id="KW-1185">Reference proteome</keyword>
<evidence type="ECO:0000313" key="1">
    <source>
        <dbReference type="EMBL" id="GIX97477.1"/>
    </source>
</evidence>
<sequence>MQKYSLSILLSKKQLADASIQEALGGPCSCINYVRFNQLRGSGVCDSRRLQGIVCPKKGRSEGKWDRLLATWTLLLAFRKCHLFALEPNEYSRSEVFLFSLETTINRLAVCGELKV</sequence>
<protein>
    <submittedName>
        <fullName evidence="1">Uncharacterized protein</fullName>
    </submittedName>
</protein>
<evidence type="ECO:0000313" key="2">
    <source>
        <dbReference type="Proteomes" id="UP001054837"/>
    </source>
</evidence>
<proteinExistence type="predicted"/>
<reference evidence="1 2" key="1">
    <citation type="submission" date="2021-06" db="EMBL/GenBank/DDBJ databases">
        <title>Caerostris darwini draft genome.</title>
        <authorList>
            <person name="Kono N."/>
            <person name="Arakawa K."/>
        </authorList>
    </citation>
    <scope>NUCLEOTIDE SEQUENCE [LARGE SCALE GENOMIC DNA]</scope>
</reference>
<organism evidence="1 2">
    <name type="scientific">Caerostris darwini</name>
    <dbReference type="NCBI Taxonomy" id="1538125"/>
    <lineage>
        <taxon>Eukaryota</taxon>
        <taxon>Metazoa</taxon>
        <taxon>Ecdysozoa</taxon>
        <taxon>Arthropoda</taxon>
        <taxon>Chelicerata</taxon>
        <taxon>Arachnida</taxon>
        <taxon>Araneae</taxon>
        <taxon>Araneomorphae</taxon>
        <taxon>Entelegynae</taxon>
        <taxon>Araneoidea</taxon>
        <taxon>Araneidae</taxon>
        <taxon>Caerostris</taxon>
    </lineage>
</organism>
<name>A0AAV4PJF4_9ARAC</name>
<gene>
    <name evidence="1" type="ORF">CDAR_296441</name>
</gene>
<accession>A0AAV4PJF4</accession>
<dbReference type="AlphaFoldDB" id="A0AAV4PJF4"/>
<dbReference type="Proteomes" id="UP001054837">
    <property type="component" value="Unassembled WGS sequence"/>
</dbReference>
<comment type="caution">
    <text evidence="1">The sequence shown here is derived from an EMBL/GenBank/DDBJ whole genome shotgun (WGS) entry which is preliminary data.</text>
</comment>
<dbReference type="EMBL" id="BPLQ01003042">
    <property type="protein sequence ID" value="GIX97477.1"/>
    <property type="molecule type" value="Genomic_DNA"/>
</dbReference>